<feature type="domain" description="IclR-ED" evidence="5">
    <location>
        <begin position="67"/>
        <end position="249"/>
    </location>
</feature>
<dbReference type="SUPFAM" id="SSF55781">
    <property type="entry name" value="GAF domain-like"/>
    <property type="match status" value="1"/>
</dbReference>
<feature type="domain" description="HTH iclR-type" evidence="4">
    <location>
        <begin position="2"/>
        <end position="66"/>
    </location>
</feature>
<dbReference type="Pfam" id="PF09339">
    <property type="entry name" value="HTH_IclR"/>
    <property type="match status" value="1"/>
</dbReference>
<accession>A0ABS2MWN4</accession>
<dbReference type="PANTHER" id="PTHR30136">
    <property type="entry name" value="HELIX-TURN-HELIX TRANSCRIPTIONAL REGULATOR, ICLR FAMILY"/>
    <property type="match status" value="1"/>
</dbReference>
<dbReference type="InterPro" id="IPR014757">
    <property type="entry name" value="Tscrpt_reg_IclR_C"/>
</dbReference>
<dbReference type="Proteomes" id="UP001296943">
    <property type="component" value="Unassembled WGS sequence"/>
</dbReference>
<dbReference type="PANTHER" id="PTHR30136:SF24">
    <property type="entry name" value="HTH-TYPE TRANSCRIPTIONAL REPRESSOR ALLR"/>
    <property type="match status" value="1"/>
</dbReference>
<dbReference type="Pfam" id="PF01614">
    <property type="entry name" value="IclR_C"/>
    <property type="match status" value="1"/>
</dbReference>
<protein>
    <submittedName>
        <fullName evidence="6">DNA-binding IclR family transcriptional regulator</fullName>
    </submittedName>
</protein>
<dbReference type="EMBL" id="JAFBDR010000002">
    <property type="protein sequence ID" value="MBM7570198.1"/>
    <property type="molecule type" value="Genomic_DNA"/>
</dbReference>
<dbReference type="Gene3D" id="1.10.10.10">
    <property type="entry name" value="Winged helix-like DNA-binding domain superfamily/Winged helix DNA-binding domain"/>
    <property type="match status" value="1"/>
</dbReference>
<dbReference type="Gene3D" id="3.30.450.40">
    <property type="match status" value="1"/>
</dbReference>
<dbReference type="InterPro" id="IPR029016">
    <property type="entry name" value="GAF-like_dom_sf"/>
</dbReference>
<name>A0ABS2MWN4_9BACI</name>
<dbReference type="InterPro" id="IPR036390">
    <property type="entry name" value="WH_DNA-bd_sf"/>
</dbReference>
<dbReference type="SUPFAM" id="SSF46785">
    <property type="entry name" value="Winged helix' DNA-binding domain"/>
    <property type="match status" value="1"/>
</dbReference>
<dbReference type="GO" id="GO:0003677">
    <property type="term" value="F:DNA binding"/>
    <property type="evidence" value="ECO:0007669"/>
    <property type="project" value="UniProtKB-KW"/>
</dbReference>
<evidence type="ECO:0000259" key="5">
    <source>
        <dbReference type="PROSITE" id="PS51078"/>
    </source>
</evidence>
<gene>
    <name evidence="6" type="ORF">JOC48_000676</name>
</gene>
<evidence type="ECO:0000259" key="4">
    <source>
        <dbReference type="PROSITE" id="PS51077"/>
    </source>
</evidence>
<dbReference type="RefSeq" id="WP_204497620.1">
    <property type="nucleotide sequence ID" value="NZ_JAFBDR010000002.1"/>
</dbReference>
<reference evidence="6 7" key="1">
    <citation type="submission" date="2021-01" db="EMBL/GenBank/DDBJ databases">
        <title>Genomic Encyclopedia of Type Strains, Phase IV (KMG-IV): sequencing the most valuable type-strain genomes for metagenomic binning, comparative biology and taxonomic classification.</title>
        <authorList>
            <person name="Goeker M."/>
        </authorList>
    </citation>
    <scope>NUCLEOTIDE SEQUENCE [LARGE SCALE GENOMIC DNA]</scope>
    <source>
        <strain evidence="6 7">DSM 23711</strain>
    </source>
</reference>
<dbReference type="PROSITE" id="PS51078">
    <property type="entry name" value="ICLR_ED"/>
    <property type="match status" value="1"/>
</dbReference>
<dbReference type="SMART" id="SM00346">
    <property type="entry name" value="HTH_ICLR"/>
    <property type="match status" value="1"/>
</dbReference>
<evidence type="ECO:0000256" key="1">
    <source>
        <dbReference type="ARBA" id="ARBA00023015"/>
    </source>
</evidence>
<dbReference type="PROSITE" id="PS51077">
    <property type="entry name" value="HTH_ICLR"/>
    <property type="match status" value="1"/>
</dbReference>
<evidence type="ECO:0000313" key="7">
    <source>
        <dbReference type="Proteomes" id="UP001296943"/>
    </source>
</evidence>
<dbReference type="InterPro" id="IPR050707">
    <property type="entry name" value="HTH_MetabolicPath_Reg"/>
</dbReference>
<proteinExistence type="predicted"/>
<sequence length="251" mass="28162">MSEVISKTVKLVQALRPDEFNHEWSATEVSKKVDMPVQTVHRLLSCLEEYGIVFKNKENRKFRLGLSLMQLGLSILEDLSILNISRPFMESLADKTKESIYLTVREGNDGIFVECINSPQMLRIAEPLGMRLPLCHGASKKVILAYLKPTAQKRVIEGLIDSKHIKSQRELDDLLDELNLIIQHGYAISTSETTEGTTGVAAPIFAWNGQVEGAISVAGPEIRFNSNYLNRIIDLVTNTSKTISKEMGWME</sequence>
<dbReference type="CDD" id="cd00090">
    <property type="entry name" value="HTH_ARSR"/>
    <property type="match status" value="1"/>
</dbReference>
<organism evidence="6 7">
    <name type="scientific">Aquibacillus albus</name>
    <dbReference type="NCBI Taxonomy" id="1168171"/>
    <lineage>
        <taxon>Bacteria</taxon>
        <taxon>Bacillati</taxon>
        <taxon>Bacillota</taxon>
        <taxon>Bacilli</taxon>
        <taxon>Bacillales</taxon>
        <taxon>Bacillaceae</taxon>
        <taxon>Aquibacillus</taxon>
    </lineage>
</organism>
<evidence type="ECO:0000256" key="2">
    <source>
        <dbReference type="ARBA" id="ARBA00023125"/>
    </source>
</evidence>
<keyword evidence="1" id="KW-0805">Transcription regulation</keyword>
<keyword evidence="2 6" id="KW-0238">DNA-binding</keyword>
<dbReference type="InterPro" id="IPR011991">
    <property type="entry name" value="ArsR-like_HTH"/>
</dbReference>
<comment type="caution">
    <text evidence="6">The sequence shown here is derived from an EMBL/GenBank/DDBJ whole genome shotgun (WGS) entry which is preliminary data.</text>
</comment>
<evidence type="ECO:0000313" key="6">
    <source>
        <dbReference type="EMBL" id="MBM7570198.1"/>
    </source>
</evidence>
<keyword evidence="3" id="KW-0804">Transcription</keyword>
<dbReference type="InterPro" id="IPR005471">
    <property type="entry name" value="Tscrpt_reg_IclR_N"/>
</dbReference>
<dbReference type="InterPro" id="IPR036388">
    <property type="entry name" value="WH-like_DNA-bd_sf"/>
</dbReference>
<keyword evidence="7" id="KW-1185">Reference proteome</keyword>
<evidence type="ECO:0000256" key="3">
    <source>
        <dbReference type="ARBA" id="ARBA00023163"/>
    </source>
</evidence>